<sequence length="314" mass="32624">MGPSPAASPLTMDGRDWGILLFLSVLWGGSFFFVGVAVKGLPPFTIVALRVVIASATLCLVLWARGMPLPFERRTLGLFLTMGLLNNAIPQTLIVWSQTHIASGAASILNATTPLFTVLIAHAFTRDERLTPAKLAGVGIGFAGVVAMMGPDAMAGLGTNLLAQGAILIATFSYGLAGVYGRRFVQYQLPPLTTAAGALMGASLLLVPLSLAFEAPWALPPAGLDVWGAVLGLALLSTALAYALFYRLLGRAGASNLSLVTFLIPVSAILLGALVLGETLETRHLVGMALIGSGLAALDGRPLRWLKPTPATNG</sequence>
<comment type="subcellular location">
    <subcellularLocation>
        <location evidence="1">Membrane</location>
        <topology evidence="1">Multi-pass membrane protein</topology>
    </subcellularLocation>
</comment>
<evidence type="ECO:0000259" key="6">
    <source>
        <dbReference type="Pfam" id="PF00892"/>
    </source>
</evidence>
<accession>A0A7W9ZFH3</accession>
<name>A0A7W9ZFH3_NOVIT</name>
<gene>
    <name evidence="7" type="ORF">FHS48_001075</name>
</gene>
<keyword evidence="4 5" id="KW-0472">Membrane</keyword>
<evidence type="ECO:0000256" key="1">
    <source>
        <dbReference type="ARBA" id="ARBA00004141"/>
    </source>
</evidence>
<feature type="domain" description="EamA" evidence="6">
    <location>
        <begin position="19"/>
        <end position="148"/>
    </location>
</feature>
<dbReference type="GO" id="GO:0016020">
    <property type="term" value="C:membrane"/>
    <property type="evidence" value="ECO:0007669"/>
    <property type="project" value="UniProtKB-SubCell"/>
</dbReference>
<feature type="transmembrane region" description="Helical" evidence="5">
    <location>
        <begin position="161"/>
        <end position="180"/>
    </location>
</feature>
<protein>
    <submittedName>
        <fullName evidence="7">Drug/metabolite transporter (DMT)-like permease</fullName>
    </submittedName>
</protein>
<dbReference type="Pfam" id="PF00892">
    <property type="entry name" value="EamA"/>
    <property type="match status" value="2"/>
</dbReference>
<feature type="domain" description="EamA" evidence="6">
    <location>
        <begin position="166"/>
        <end position="296"/>
    </location>
</feature>
<dbReference type="InterPro" id="IPR000620">
    <property type="entry name" value="EamA_dom"/>
</dbReference>
<evidence type="ECO:0000256" key="5">
    <source>
        <dbReference type="SAM" id="Phobius"/>
    </source>
</evidence>
<evidence type="ECO:0000256" key="2">
    <source>
        <dbReference type="ARBA" id="ARBA00022692"/>
    </source>
</evidence>
<dbReference type="PANTHER" id="PTHR32322:SF9">
    <property type="entry name" value="AMINO-ACID METABOLITE EFFLUX PUMP-RELATED"/>
    <property type="match status" value="1"/>
</dbReference>
<dbReference type="InterPro" id="IPR050638">
    <property type="entry name" value="AA-Vitamin_Transporters"/>
</dbReference>
<dbReference type="RefSeq" id="WP_221443384.1">
    <property type="nucleotide sequence ID" value="NZ_JACIIX010000003.1"/>
</dbReference>
<dbReference type="InterPro" id="IPR037185">
    <property type="entry name" value="EmrE-like"/>
</dbReference>
<feature type="transmembrane region" description="Helical" evidence="5">
    <location>
        <begin position="225"/>
        <end position="245"/>
    </location>
</feature>
<comment type="caution">
    <text evidence="7">The sequence shown here is derived from an EMBL/GenBank/DDBJ whole genome shotgun (WGS) entry which is preliminary data.</text>
</comment>
<proteinExistence type="predicted"/>
<organism evidence="7 8">
    <name type="scientific">Novispirillum itersonii</name>
    <name type="common">Aquaspirillum itersonii</name>
    <dbReference type="NCBI Taxonomy" id="189"/>
    <lineage>
        <taxon>Bacteria</taxon>
        <taxon>Pseudomonadati</taxon>
        <taxon>Pseudomonadota</taxon>
        <taxon>Alphaproteobacteria</taxon>
        <taxon>Rhodospirillales</taxon>
        <taxon>Novispirillaceae</taxon>
        <taxon>Novispirillum</taxon>
    </lineage>
</organism>
<feature type="transmembrane region" description="Helical" evidence="5">
    <location>
        <begin position="135"/>
        <end position="155"/>
    </location>
</feature>
<dbReference type="EMBL" id="JACIIX010000003">
    <property type="protein sequence ID" value="MBB6209667.1"/>
    <property type="molecule type" value="Genomic_DNA"/>
</dbReference>
<feature type="transmembrane region" description="Helical" evidence="5">
    <location>
        <begin position="102"/>
        <end position="123"/>
    </location>
</feature>
<feature type="transmembrane region" description="Helical" evidence="5">
    <location>
        <begin position="44"/>
        <end position="64"/>
    </location>
</feature>
<dbReference type="Proteomes" id="UP000544872">
    <property type="component" value="Unassembled WGS sequence"/>
</dbReference>
<feature type="transmembrane region" description="Helical" evidence="5">
    <location>
        <begin position="257"/>
        <end position="276"/>
    </location>
</feature>
<reference evidence="7 8" key="1">
    <citation type="submission" date="2020-08" db="EMBL/GenBank/DDBJ databases">
        <title>Genomic Encyclopedia of Type Strains, Phase IV (KMG-IV): sequencing the most valuable type-strain genomes for metagenomic binning, comparative biology and taxonomic classification.</title>
        <authorList>
            <person name="Goeker M."/>
        </authorList>
    </citation>
    <scope>NUCLEOTIDE SEQUENCE [LARGE SCALE GENOMIC DNA]</scope>
    <source>
        <strain evidence="7 8">DSM 11590</strain>
    </source>
</reference>
<keyword evidence="3 5" id="KW-1133">Transmembrane helix</keyword>
<dbReference type="AlphaFoldDB" id="A0A7W9ZFH3"/>
<dbReference type="SUPFAM" id="SSF103481">
    <property type="entry name" value="Multidrug resistance efflux transporter EmrE"/>
    <property type="match status" value="2"/>
</dbReference>
<feature type="transmembrane region" description="Helical" evidence="5">
    <location>
        <begin position="192"/>
        <end position="213"/>
    </location>
</feature>
<evidence type="ECO:0000313" key="7">
    <source>
        <dbReference type="EMBL" id="MBB6209667.1"/>
    </source>
</evidence>
<feature type="transmembrane region" description="Helical" evidence="5">
    <location>
        <begin position="76"/>
        <end position="96"/>
    </location>
</feature>
<evidence type="ECO:0000256" key="3">
    <source>
        <dbReference type="ARBA" id="ARBA00022989"/>
    </source>
</evidence>
<evidence type="ECO:0000256" key="4">
    <source>
        <dbReference type="ARBA" id="ARBA00023136"/>
    </source>
</evidence>
<dbReference type="PANTHER" id="PTHR32322">
    <property type="entry name" value="INNER MEMBRANE TRANSPORTER"/>
    <property type="match status" value="1"/>
</dbReference>
<evidence type="ECO:0000313" key="8">
    <source>
        <dbReference type="Proteomes" id="UP000544872"/>
    </source>
</evidence>
<keyword evidence="2 5" id="KW-0812">Transmembrane</keyword>
<feature type="transmembrane region" description="Helical" evidence="5">
    <location>
        <begin position="17"/>
        <end position="38"/>
    </location>
</feature>
<keyword evidence="8" id="KW-1185">Reference proteome</keyword>